<dbReference type="InterPro" id="IPR008030">
    <property type="entry name" value="NmrA-like"/>
</dbReference>
<dbReference type="STRING" id="196109.A0A136JCH2"/>
<dbReference type="InterPro" id="IPR036291">
    <property type="entry name" value="NAD(P)-bd_dom_sf"/>
</dbReference>
<keyword evidence="2" id="KW-0521">NADP</keyword>
<accession>A0A136JCH2</accession>
<evidence type="ECO:0000256" key="1">
    <source>
        <dbReference type="ARBA" id="ARBA00006328"/>
    </source>
</evidence>
<evidence type="ECO:0000313" key="4">
    <source>
        <dbReference type="EMBL" id="KXJ94798.1"/>
    </source>
</evidence>
<feature type="domain" description="NmrA-like" evidence="3">
    <location>
        <begin position="2"/>
        <end position="295"/>
    </location>
</feature>
<dbReference type="Proteomes" id="UP000070501">
    <property type="component" value="Unassembled WGS sequence"/>
</dbReference>
<dbReference type="PANTHER" id="PTHR42748">
    <property type="entry name" value="NITROGEN METABOLITE REPRESSION PROTEIN NMRA FAMILY MEMBER"/>
    <property type="match status" value="1"/>
</dbReference>
<dbReference type="InterPro" id="IPR051164">
    <property type="entry name" value="NmrA-like_oxidored"/>
</dbReference>
<dbReference type="OrthoDB" id="419598at2759"/>
<evidence type="ECO:0000313" key="5">
    <source>
        <dbReference type="Proteomes" id="UP000070501"/>
    </source>
</evidence>
<dbReference type="Gene3D" id="3.40.50.720">
    <property type="entry name" value="NAD(P)-binding Rossmann-like Domain"/>
    <property type="match status" value="1"/>
</dbReference>
<evidence type="ECO:0000259" key="3">
    <source>
        <dbReference type="Pfam" id="PF05368"/>
    </source>
</evidence>
<dbReference type="PANTHER" id="PTHR42748:SF7">
    <property type="entry name" value="NMRA LIKE REDOX SENSOR 1-RELATED"/>
    <property type="match status" value="1"/>
</dbReference>
<dbReference type="InParanoid" id="A0A136JCH2"/>
<gene>
    <name evidence="4" type="ORF">Micbo1qcDRAFT_173563</name>
</gene>
<dbReference type="EMBL" id="KQ964247">
    <property type="protein sequence ID" value="KXJ94798.1"/>
    <property type="molecule type" value="Genomic_DNA"/>
</dbReference>
<organism evidence="4 5">
    <name type="scientific">Microdochium bolleyi</name>
    <dbReference type="NCBI Taxonomy" id="196109"/>
    <lineage>
        <taxon>Eukaryota</taxon>
        <taxon>Fungi</taxon>
        <taxon>Dikarya</taxon>
        <taxon>Ascomycota</taxon>
        <taxon>Pezizomycotina</taxon>
        <taxon>Sordariomycetes</taxon>
        <taxon>Xylariomycetidae</taxon>
        <taxon>Xylariales</taxon>
        <taxon>Microdochiaceae</taxon>
        <taxon>Microdochium</taxon>
    </lineage>
</organism>
<keyword evidence="5" id="KW-1185">Reference proteome</keyword>
<name>A0A136JCH2_9PEZI</name>
<dbReference type="Pfam" id="PF05368">
    <property type="entry name" value="NmrA"/>
    <property type="match status" value="1"/>
</dbReference>
<sequence>MRVTVFGASGVQGAAQVAALSRAGHDPVAVSRNPKPFDIDGRQVETVAADFGDHDALKKSVQDAEVVFLNLPSTSFQPEEPVIAAARAIGQIVKDTPSVRLIVFNTSMPVPDVSVDIEAQDHRRQMRDLIREMGVPLISIQPVCFLDNLLEGWALPPIRDHNTVTYCHKPTLDVSWICHDDIAKLMIAAMSRPELAGRNFPVGGPDTVRLPQLTERLARGWSRPQLKYEFQTVDDFCVKIGAAMRERANIDADYLIEKMHKAYTWYNDSPTEPFKIDMGPVLKELPTTLTPIEEWARTHPPPAPAIP</sequence>
<comment type="similarity">
    <text evidence="1">Belongs to the NmrA-type oxidoreductase family.</text>
</comment>
<dbReference type="AlphaFoldDB" id="A0A136JCH2"/>
<protein>
    <recommendedName>
        <fullName evidence="3">NmrA-like domain-containing protein</fullName>
    </recommendedName>
</protein>
<reference evidence="5" key="1">
    <citation type="submission" date="2016-02" db="EMBL/GenBank/DDBJ databases">
        <title>Draft genome sequence of Microdochium bolleyi, a fungal endophyte of beachgrass.</title>
        <authorList>
            <consortium name="DOE Joint Genome Institute"/>
            <person name="David A.S."/>
            <person name="May G."/>
            <person name="Haridas S."/>
            <person name="Lim J."/>
            <person name="Wang M."/>
            <person name="Labutti K."/>
            <person name="Lipzen A."/>
            <person name="Barry K."/>
            <person name="Grigoriev I.V."/>
        </authorList>
    </citation>
    <scope>NUCLEOTIDE SEQUENCE [LARGE SCALE GENOMIC DNA]</scope>
    <source>
        <strain evidence="5">J235TASD1</strain>
    </source>
</reference>
<dbReference type="SUPFAM" id="SSF51735">
    <property type="entry name" value="NAD(P)-binding Rossmann-fold domains"/>
    <property type="match status" value="1"/>
</dbReference>
<evidence type="ECO:0000256" key="2">
    <source>
        <dbReference type="ARBA" id="ARBA00022857"/>
    </source>
</evidence>
<proteinExistence type="inferred from homology"/>